<evidence type="ECO:0000313" key="2">
    <source>
        <dbReference type="Proteomes" id="UP000593998"/>
    </source>
</evidence>
<dbReference type="EMBL" id="CP062789">
    <property type="protein sequence ID" value="QOK22379.1"/>
    <property type="molecule type" value="Genomic_DNA"/>
</dbReference>
<reference evidence="1 2" key="1">
    <citation type="submission" date="2020-10" db="EMBL/GenBank/DDBJ databases">
        <title>Janibacter indicus TT2 genome sequence.</title>
        <authorList>
            <person name="Lee K."/>
            <person name="Ganzorig M."/>
        </authorList>
    </citation>
    <scope>NUCLEOTIDE SEQUENCE [LARGE SCALE GENOMIC DNA]</scope>
    <source>
        <strain evidence="1 2">TT2</strain>
    </source>
</reference>
<evidence type="ECO:0000313" key="1">
    <source>
        <dbReference type="EMBL" id="QOK22379.1"/>
    </source>
</evidence>
<sequence length="153" mass="16842">MGVNVVERVQRQLVVDLSDLDEEQQGWLKDGVDNLLRQVIAGDIAEVVGWTSEALEEAFARLERDGAHVQVATIQEALRQNGYVTRDRVYKIGRYSKGRSLRGFTRPVNRIVADLKAEGRIPESAANLLSSSYQNGAVADGFSVDARLSTLLG</sequence>
<dbReference type="Proteomes" id="UP000593998">
    <property type="component" value="Chromosome"/>
</dbReference>
<dbReference type="RefSeq" id="WP_192910891.1">
    <property type="nucleotide sequence ID" value="NZ_CP062789.1"/>
</dbReference>
<proteinExistence type="predicted"/>
<gene>
    <name evidence="1" type="ORF">IGS73_15025</name>
</gene>
<dbReference type="AlphaFoldDB" id="A0A7L9IZ22"/>
<protein>
    <submittedName>
        <fullName evidence="1">Uncharacterized protein</fullName>
    </submittedName>
</protein>
<organism evidence="1 2">
    <name type="scientific">Janibacter indicus</name>
    <dbReference type="NCBI Taxonomy" id="857417"/>
    <lineage>
        <taxon>Bacteria</taxon>
        <taxon>Bacillati</taxon>
        <taxon>Actinomycetota</taxon>
        <taxon>Actinomycetes</taxon>
        <taxon>Micrococcales</taxon>
        <taxon>Intrasporangiaceae</taxon>
        <taxon>Janibacter</taxon>
    </lineage>
</organism>
<name>A0A7L9IZ22_9MICO</name>
<accession>A0A7L9IZ22</accession>